<dbReference type="eggNOG" id="ENOG502S3EM">
    <property type="taxonomic scope" value="Eukaryota"/>
</dbReference>
<evidence type="ECO:0000313" key="3">
    <source>
        <dbReference type="Proteomes" id="UP000005205"/>
    </source>
</evidence>
<gene>
    <name evidence="2" type="primary">105625495</name>
</gene>
<dbReference type="EnsemblMetazoa" id="XM_012206820.1">
    <property type="protein sequence ID" value="XP_012062210.1"/>
    <property type="gene ID" value="LOC105625495"/>
</dbReference>
<proteinExistence type="predicted"/>
<dbReference type="SMART" id="SM00700">
    <property type="entry name" value="JHBP"/>
    <property type="match status" value="1"/>
</dbReference>
<accession>A0A158NXF2</accession>
<dbReference type="InterPro" id="IPR010562">
    <property type="entry name" value="Haemolymph_juvenile_hormone-bd"/>
</dbReference>
<keyword evidence="3" id="KW-1185">Reference proteome</keyword>
<keyword evidence="1" id="KW-0732">Signal</keyword>
<dbReference type="Gene3D" id="3.15.10.30">
    <property type="entry name" value="Haemolymph juvenile hormone binding protein"/>
    <property type="match status" value="1"/>
</dbReference>
<dbReference type="OrthoDB" id="8185902at2759"/>
<dbReference type="EMBL" id="ADTU01029967">
    <property type="status" value="NOT_ANNOTATED_CDS"/>
    <property type="molecule type" value="Genomic_DNA"/>
</dbReference>
<protein>
    <submittedName>
        <fullName evidence="2">Uncharacterized protein</fullName>
    </submittedName>
</protein>
<feature type="signal peptide" evidence="1">
    <location>
        <begin position="1"/>
        <end position="18"/>
    </location>
</feature>
<reference evidence="2" key="2">
    <citation type="submission" date="2016-04" db="UniProtKB">
        <authorList>
            <consortium name="EnsemblMetazoa"/>
        </authorList>
    </citation>
    <scope>IDENTIFICATION</scope>
</reference>
<reference evidence="3" key="1">
    <citation type="journal article" date="2011" name="PLoS Genet.">
        <title>The genome sequence of the leaf-cutter ant Atta cephalotes reveals insights into its obligate symbiotic lifestyle.</title>
        <authorList>
            <person name="Suen G."/>
            <person name="Teiling C."/>
            <person name="Li L."/>
            <person name="Holt C."/>
            <person name="Abouheif E."/>
            <person name="Bornberg-Bauer E."/>
            <person name="Bouffard P."/>
            <person name="Caldera E.J."/>
            <person name="Cash E."/>
            <person name="Cavanaugh A."/>
            <person name="Denas O."/>
            <person name="Elhaik E."/>
            <person name="Fave M.J."/>
            <person name="Gadau J."/>
            <person name="Gibson J.D."/>
            <person name="Graur D."/>
            <person name="Grubbs K.J."/>
            <person name="Hagen D.E."/>
            <person name="Harkins T.T."/>
            <person name="Helmkampf M."/>
            <person name="Hu H."/>
            <person name="Johnson B.R."/>
            <person name="Kim J."/>
            <person name="Marsh S.E."/>
            <person name="Moeller J.A."/>
            <person name="Munoz-Torres M.C."/>
            <person name="Murphy M.C."/>
            <person name="Naughton M.C."/>
            <person name="Nigam S."/>
            <person name="Overson R."/>
            <person name="Rajakumar R."/>
            <person name="Reese J.T."/>
            <person name="Scott J.J."/>
            <person name="Smith C.R."/>
            <person name="Tao S."/>
            <person name="Tsutsui N.D."/>
            <person name="Viljakainen L."/>
            <person name="Wissler L."/>
            <person name="Yandell M.D."/>
            <person name="Zimmer F."/>
            <person name="Taylor J."/>
            <person name="Slater S.C."/>
            <person name="Clifton S.W."/>
            <person name="Warren W.C."/>
            <person name="Elsik C.G."/>
            <person name="Smith C.D."/>
            <person name="Weinstock G.M."/>
            <person name="Gerardo N.M."/>
            <person name="Currie C.R."/>
        </authorList>
    </citation>
    <scope>NUCLEOTIDE SEQUENCE [LARGE SCALE GENOMIC DNA]</scope>
</reference>
<organism evidence="2 3">
    <name type="scientific">Atta cephalotes</name>
    <name type="common">Leafcutter ant</name>
    <dbReference type="NCBI Taxonomy" id="12957"/>
    <lineage>
        <taxon>Eukaryota</taxon>
        <taxon>Metazoa</taxon>
        <taxon>Ecdysozoa</taxon>
        <taxon>Arthropoda</taxon>
        <taxon>Hexapoda</taxon>
        <taxon>Insecta</taxon>
        <taxon>Pterygota</taxon>
        <taxon>Neoptera</taxon>
        <taxon>Endopterygota</taxon>
        <taxon>Hymenoptera</taxon>
        <taxon>Apocrita</taxon>
        <taxon>Aculeata</taxon>
        <taxon>Formicoidea</taxon>
        <taxon>Formicidae</taxon>
        <taxon>Myrmicinae</taxon>
        <taxon>Atta</taxon>
    </lineage>
</organism>
<evidence type="ECO:0000256" key="1">
    <source>
        <dbReference type="SAM" id="SignalP"/>
    </source>
</evidence>
<name>A0A158NXF2_ATTCE</name>
<dbReference type="PANTHER" id="PTHR11008">
    <property type="entry name" value="PROTEIN TAKEOUT-LIKE PROTEIN"/>
    <property type="match status" value="1"/>
</dbReference>
<dbReference type="Pfam" id="PF06585">
    <property type="entry name" value="JHBP"/>
    <property type="match status" value="1"/>
</dbReference>
<dbReference type="KEGG" id="acep:105625495"/>
<feature type="chain" id="PRO_5007629695" evidence="1">
    <location>
        <begin position="19"/>
        <end position="243"/>
    </location>
</feature>
<dbReference type="InParanoid" id="A0A158NXF2"/>
<dbReference type="AlphaFoldDB" id="A0A158NXF2"/>
<dbReference type="InterPro" id="IPR038606">
    <property type="entry name" value="To_sf"/>
</dbReference>
<dbReference type="Proteomes" id="UP000005205">
    <property type="component" value="Unassembled WGS sequence"/>
</dbReference>
<dbReference type="GO" id="GO:0005615">
    <property type="term" value="C:extracellular space"/>
    <property type="evidence" value="ECO:0007669"/>
    <property type="project" value="TreeGrafter"/>
</dbReference>
<evidence type="ECO:0000313" key="2">
    <source>
        <dbReference type="EnsemblMetazoa" id="XP_012062210.1"/>
    </source>
</evidence>
<sequence length="243" mass="27743">MFIIICAFALIATNYVTAEIPSFINICGRKNPNLNKCILDNIDNIKGKICEGIPELDIQPNDPFVIDKLIISDTANSKISLTNAQVTGLCDFVVKYFQSDLEKLHFDFELEFRRIQMNATYDFDIRLLVPIIHKGPVYITTNNVEAKVNMDMNVVTRNGKKYVYLGKMKINLDIKGYTAEYGLNNTELSRLNEVISNFIGNNQQEVISVFKPAIEETIVKRIILLSNNIVKHFTLNELFPDRE</sequence>
<dbReference type="PANTHER" id="PTHR11008:SF39">
    <property type="entry name" value="CIRCADIAN CLOCK-CONTROLLED PROTEIN-LIKE PROTEIN"/>
    <property type="match status" value="1"/>
</dbReference>